<name>E6TUS6_EVAC2</name>
<dbReference type="PANTHER" id="PTHR23026:SF90">
    <property type="entry name" value="IODOTYROSINE DEIODINASE 1"/>
    <property type="match status" value="1"/>
</dbReference>
<dbReference type="InterPro" id="IPR050627">
    <property type="entry name" value="Nitroreductase/BluB"/>
</dbReference>
<dbReference type="STRING" id="649639.Bcell_3839"/>
<evidence type="ECO:0000259" key="4">
    <source>
        <dbReference type="Pfam" id="PF00881"/>
    </source>
</evidence>
<dbReference type="PANTHER" id="PTHR23026">
    <property type="entry name" value="NADPH NITROREDUCTASE"/>
    <property type="match status" value="1"/>
</dbReference>
<keyword evidence="1" id="KW-0285">Flavoprotein</keyword>
<dbReference type="GO" id="GO:0016491">
    <property type="term" value="F:oxidoreductase activity"/>
    <property type="evidence" value="ECO:0007669"/>
    <property type="project" value="UniProtKB-KW"/>
</dbReference>
<evidence type="ECO:0000313" key="5">
    <source>
        <dbReference type="EMBL" id="ADU32078.1"/>
    </source>
</evidence>
<dbReference type="EMBL" id="CP002394">
    <property type="protein sequence ID" value="ADU32078.1"/>
    <property type="molecule type" value="Genomic_DNA"/>
</dbReference>
<keyword evidence="2" id="KW-0288">FMN</keyword>
<dbReference type="SUPFAM" id="SSF55469">
    <property type="entry name" value="FMN-dependent nitroreductase-like"/>
    <property type="match status" value="2"/>
</dbReference>
<sequence>MSNGDGFIDLNFNRKLPLDQVAHVSDYANKIIKRKKVLAFSDREVEQEVIETAVKAAGTSPSGANQQPWKFITVKDPLVKKKVRVAAEADAKMNGAASTKAYLEEAPYLVVLFRENYSVKAKRNGEWKKVRHYYPFESTAICAGFFLAALENSGLDSIIHSPFDELSSILNRPKNETPTAVFAVGFAEKTNGTFNHSSGSATKLVIGDIDMGKKIADVSTSLPDIDPLTLAKNYYAEIKRRRNIRDFSTEDVEEELIIRSLKAAISSPSAGNTQPYRFAVVKNIEVKKVIREQAENEEKKLYEERISTEWKEALAPLATNWMKPHLTDAPYLIIAFKVIDKEQSGHSDVEVLGSYDKQHALLATGMSVGVLIGALHFAGLATLTYTPSPMAFLRDLLNRPKNEMPESFYQ</sequence>
<dbReference type="InterPro" id="IPR029479">
    <property type="entry name" value="Nitroreductase"/>
</dbReference>
<dbReference type="KEGG" id="bco:Bcell_3839"/>
<feature type="domain" description="Nitroreductase" evidence="4">
    <location>
        <begin position="34"/>
        <end position="185"/>
    </location>
</feature>
<evidence type="ECO:0000256" key="2">
    <source>
        <dbReference type="ARBA" id="ARBA00022643"/>
    </source>
</evidence>
<dbReference type="OrthoDB" id="9782629at2"/>
<keyword evidence="3" id="KW-0560">Oxidoreductase</keyword>
<evidence type="ECO:0000313" key="6">
    <source>
        <dbReference type="Proteomes" id="UP000001401"/>
    </source>
</evidence>
<dbReference type="RefSeq" id="WP_013490409.1">
    <property type="nucleotide sequence ID" value="NC_014829.1"/>
</dbReference>
<dbReference type="InterPro" id="IPR000415">
    <property type="entry name" value="Nitroreductase-like"/>
</dbReference>
<evidence type="ECO:0000256" key="1">
    <source>
        <dbReference type="ARBA" id="ARBA00022630"/>
    </source>
</evidence>
<proteinExistence type="predicted"/>
<gene>
    <name evidence="5" type="ordered locus">Bcell_3839</name>
</gene>
<accession>E6TUS6</accession>
<reference evidence="5" key="1">
    <citation type="submission" date="2010-12" db="EMBL/GenBank/DDBJ databases">
        <title>Complete sequence of Bacillus cellulosilyticus DSM 2522.</title>
        <authorList>
            <consortium name="US DOE Joint Genome Institute"/>
            <person name="Lucas S."/>
            <person name="Copeland A."/>
            <person name="Lapidus A."/>
            <person name="Cheng J.-F."/>
            <person name="Bruce D."/>
            <person name="Goodwin L."/>
            <person name="Pitluck S."/>
            <person name="Chertkov O."/>
            <person name="Detter J.C."/>
            <person name="Han C."/>
            <person name="Tapia R."/>
            <person name="Land M."/>
            <person name="Hauser L."/>
            <person name="Jeffries C."/>
            <person name="Kyrpides N."/>
            <person name="Ivanova N."/>
            <person name="Mikhailova N."/>
            <person name="Brumm P."/>
            <person name="Mead D."/>
            <person name="Woyke T."/>
        </authorList>
    </citation>
    <scope>NUCLEOTIDE SEQUENCE [LARGE SCALE GENOMIC DNA]</scope>
    <source>
        <strain evidence="5">DSM 2522</strain>
    </source>
</reference>
<dbReference type="Gene3D" id="3.40.109.10">
    <property type="entry name" value="NADH Oxidase"/>
    <property type="match status" value="2"/>
</dbReference>
<dbReference type="Pfam" id="PF00881">
    <property type="entry name" value="Nitroreductase"/>
    <property type="match status" value="2"/>
</dbReference>
<keyword evidence="6" id="KW-1185">Reference proteome</keyword>
<dbReference type="eggNOG" id="COG0778">
    <property type="taxonomic scope" value="Bacteria"/>
</dbReference>
<dbReference type="CDD" id="cd02144">
    <property type="entry name" value="iodotyrosine_dehalogenase"/>
    <property type="match status" value="1"/>
</dbReference>
<evidence type="ECO:0000256" key="3">
    <source>
        <dbReference type="ARBA" id="ARBA00023002"/>
    </source>
</evidence>
<dbReference type="AlphaFoldDB" id="E6TUS6"/>
<organism evidence="5 6">
    <name type="scientific">Evansella cellulosilytica (strain ATCC 21833 / DSM 2522 / FERM P-1141 / JCM 9156 / N-4)</name>
    <name type="common">Bacillus cellulosilyticus</name>
    <dbReference type="NCBI Taxonomy" id="649639"/>
    <lineage>
        <taxon>Bacteria</taxon>
        <taxon>Bacillati</taxon>
        <taxon>Bacillota</taxon>
        <taxon>Bacilli</taxon>
        <taxon>Bacillales</taxon>
        <taxon>Bacillaceae</taxon>
        <taxon>Evansella</taxon>
    </lineage>
</organism>
<feature type="domain" description="Nitroreductase" evidence="4">
    <location>
        <begin position="238"/>
        <end position="401"/>
    </location>
</feature>
<dbReference type="Proteomes" id="UP000001401">
    <property type="component" value="Chromosome"/>
</dbReference>
<protein>
    <submittedName>
        <fullName evidence="5">Nitroreductase</fullName>
    </submittedName>
</protein>
<dbReference type="HOGENOM" id="CLU_670232_0_0_9"/>